<dbReference type="Proteomes" id="UP000694888">
    <property type="component" value="Unplaced"/>
</dbReference>
<evidence type="ECO:0000313" key="3">
    <source>
        <dbReference type="Proteomes" id="UP000694888"/>
    </source>
</evidence>
<sequence length="606" mass="67102">MVSTLTFRELNRCWCFAMIITGILSDERLQYVLAFPKHLNYAVASLAISPLSQDFVPNTAVTVTAPARMTSSGEKQTQEYSHTFTSTSNEQWLLNLEYLAHFDISGVGRKQGIVVTSSAQLVVQARSLKVTVHGSYTSSAGGFNVLPVILLSYEYLVVTECVFSLCVLLVVNPEGVNDVTIDLKLEPMQSNIMYKETYFHSGQFIQESLGPLDVLQILAEKTDLTGTWVRAQRSIAVFAGVDFDCVGLNIYICSKRDMTIEQLPPVFALAQNYVLAPLFDRKINSFIKIGYVSPSTTLSGLQHLEINVDMVKNTSTYLLFKLGNIIINLHASAPVLVLQYVVSSDATYSFDLSAAVQYPISNWGTRAEILTFDNSDVRIVVTAFCKCITTIEVGVAIEELQTPLRPDDLLGATRFCSREIAPTQNTTVSKIEINAENCSFGGFVMGRERINSGSMVPILSFNTTNHNFTSSEPHVTNRETTTTSVNDTYIVEETSHSPNPHFRSKLCPCTCLHASKSNKDLLNETVLSSKMAAIQSYLQVPRANLSRRVRRKMSAIDHRPSSTSVGFVVFVCTFVPIFGGIILSDCCRAWRYLCRGCFNPTGARNK</sequence>
<feature type="domain" description="IgGFc-binding protein N-terminal" evidence="2">
    <location>
        <begin position="143"/>
        <end position="369"/>
    </location>
</feature>
<dbReference type="GeneID" id="118477444"/>
<keyword evidence="1" id="KW-0812">Transmembrane</keyword>
<keyword evidence="1" id="KW-0472">Membrane</keyword>
<accession>A0ABM1VR00</accession>
<evidence type="ECO:0000313" key="4">
    <source>
        <dbReference type="RefSeq" id="XP_035824842.1"/>
    </source>
</evidence>
<name>A0ABM1VR00_APLCA</name>
<keyword evidence="3" id="KW-1185">Reference proteome</keyword>
<dbReference type="PANTHER" id="PTHR46534">
    <property type="entry name" value="IGGFC_BINDING DOMAIN-CONTAINING PROTEIN"/>
    <property type="match status" value="1"/>
</dbReference>
<dbReference type="Pfam" id="PF17517">
    <property type="entry name" value="IgGFc_binding"/>
    <property type="match status" value="1"/>
</dbReference>
<reference evidence="4" key="1">
    <citation type="submission" date="2025-08" db="UniProtKB">
        <authorList>
            <consortium name="RefSeq"/>
        </authorList>
    </citation>
    <scope>IDENTIFICATION</scope>
</reference>
<protein>
    <submittedName>
        <fullName evidence="4">Uncharacterized protein LOC118477444</fullName>
    </submittedName>
</protein>
<evidence type="ECO:0000256" key="1">
    <source>
        <dbReference type="SAM" id="Phobius"/>
    </source>
</evidence>
<dbReference type="PANTHER" id="PTHR46534:SF1">
    <property type="entry name" value="IGGFC-BINDING PROTEIN N-TERMINAL DOMAIN-CONTAINING PROTEIN"/>
    <property type="match status" value="1"/>
</dbReference>
<organism evidence="3 4">
    <name type="scientific">Aplysia californica</name>
    <name type="common">California sea hare</name>
    <dbReference type="NCBI Taxonomy" id="6500"/>
    <lineage>
        <taxon>Eukaryota</taxon>
        <taxon>Metazoa</taxon>
        <taxon>Spiralia</taxon>
        <taxon>Lophotrochozoa</taxon>
        <taxon>Mollusca</taxon>
        <taxon>Gastropoda</taxon>
        <taxon>Heterobranchia</taxon>
        <taxon>Euthyneura</taxon>
        <taxon>Tectipleura</taxon>
        <taxon>Aplysiida</taxon>
        <taxon>Aplysioidea</taxon>
        <taxon>Aplysiidae</taxon>
        <taxon>Aplysia</taxon>
    </lineage>
</organism>
<evidence type="ECO:0000259" key="2">
    <source>
        <dbReference type="Pfam" id="PF17517"/>
    </source>
</evidence>
<proteinExistence type="predicted"/>
<dbReference type="InterPro" id="IPR035234">
    <property type="entry name" value="IgGFc-bd_N"/>
</dbReference>
<dbReference type="RefSeq" id="XP_035824842.1">
    <property type="nucleotide sequence ID" value="XM_035968949.1"/>
</dbReference>
<gene>
    <name evidence="4" type="primary">LOC118477444</name>
</gene>
<feature type="transmembrane region" description="Helical" evidence="1">
    <location>
        <begin position="564"/>
        <end position="583"/>
    </location>
</feature>
<keyword evidence="1" id="KW-1133">Transmembrane helix</keyword>